<dbReference type="InterPro" id="IPR017981">
    <property type="entry name" value="GPCR_2-like_7TM"/>
</dbReference>
<dbReference type="InterPro" id="IPR057244">
    <property type="entry name" value="GAIN_B"/>
</dbReference>
<organism evidence="11 12">
    <name type="scientific">Solea senegalensis</name>
    <name type="common">Senegalese sole</name>
    <dbReference type="NCBI Taxonomy" id="28829"/>
    <lineage>
        <taxon>Eukaryota</taxon>
        <taxon>Metazoa</taxon>
        <taxon>Chordata</taxon>
        <taxon>Craniata</taxon>
        <taxon>Vertebrata</taxon>
        <taxon>Euteleostomi</taxon>
        <taxon>Actinopterygii</taxon>
        <taxon>Neopterygii</taxon>
        <taxon>Teleostei</taxon>
        <taxon>Neoteleostei</taxon>
        <taxon>Acanthomorphata</taxon>
        <taxon>Carangaria</taxon>
        <taxon>Pleuronectiformes</taxon>
        <taxon>Pleuronectoidei</taxon>
        <taxon>Soleidae</taxon>
        <taxon>Solea</taxon>
    </lineage>
</organism>
<dbReference type="GO" id="GO:0007166">
    <property type="term" value="P:cell surface receptor signaling pathway"/>
    <property type="evidence" value="ECO:0007669"/>
    <property type="project" value="InterPro"/>
</dbReference>
<feature type="transmembrane region" description="Helical" evidence="8">
    <location>
        <begin position="565"/>
        <end position="588"/>
    </location>
</feature>
<keyword evidence="4 8" id="KW-1133">Transmembrane helix</keyword>
<dbReference type="InterPro" id="IPR000203">
    <property type="entry name" value="GPS"/>
</dbReference>
<keyword evidence="12" id="KW-1185">Reference proteome</keyword>
<dbReference type="PANTHER" id="PTHR45813">
    <property type="entry name" value="IG-LIKE DOMAIN-CONTAINING PROTEIN"/>
    <property type="match status" value="1"/>
</dbReference>
<feature type="transmembrane region" description="Helical" evidence="8">
    <location>
        <begin position="614"/>
        <end position="639"/>
    </location>
</feature>
<dbReference type="SUPFAM" id="SSF81321">
    <property type="entry name" value="Family A G protein-coupled receptor-like"/>
    <property type="match status" value="1"/>
</dbReference>
<evidence type="ECO:0000256" key="1">
    <source>
        <dbReference type="ARBA" id="ARBA00004141"/>
    </source>
</evidence>
<feature type="domain" description="G-protein coupled receptors family 2 profile 2" evidence="10">
    <location>
        <begin position="455"/>
        <end position="716"/>
    </location>
</feature>
<gene>
    <name evidence="11" type="ORF">JOB18_047872</name>
</gene>
<feature type="transmembrane region" description="Helical" evidence="8">
    <location>
        <begin position="692"/>
        <end position="714"/>
    </location>
</feature>
<dbReference type="FunFam" id="1.20.1070.10:FF:000058">
    <property type="entry name" value="Adhesion G protein-coupled receptor F5"/>
    <property type="match status" value="1"/>
</dbReference>
<keyword evidence="5 8" id="KW-0472">Membrane</keyword>
<feature type="domain" description="GAIN-B" evidence="9">
    <location>
        <begin position="312"/>
        <end position="451"/>
    </location>
</feature>
<dbReference type="SMART" id="SM00303">
    <property type="entry name" value="GPS"/>
    <property type="match status" value="1"/>
</dbReference>
<dbReference type="GO" id="GO:0016020">
    <property type="term" value="C:membrane"/>
    <property type="evidence" value="ECO:0007669"/>
    <property type="project" value="UniProtKB-SubCell"/>
</dbReference>
<keyword evidence="11" id="KW-0675">Receptor</keyword>
<keyword evidence="7" id="KW-0325">Glycoprotein</keyword>
<protein>
    <submittedName>
        <fullName evidence="11">Adhesion G-protein coupled receptor F1-like</fullName>
    </submittedName>
</protein>
<dbReference type="GO" id="GO:0004930">
    <property type="term" value="F:G protein-coupled receptor activity"/>
    <property type="evidence" value="ECO:0007669"/>
    <property type="project" value="InterPro"/>
</dbReference>
<sequence>MSYPVLYRSSMLFTYIFPAGTYECAFVIGPVMYTAKAQMNVALLPDEITMKINPLIVNCAESSNVSIKATIADTTETYDVNWHYSVSKLTDLKNTTSSGNIDYSAMAHIKCDQPTEEQYVRITFKNNVNQEKSEQYTIPIIYENTKVCSDDNSDGIWPKTPDGTTVTIHTCENNTVGHKTRTCKGREWLPVFNSCVDKKLSEVVSEAEYFEKGMGASQDLAKNVFEGLKNFSTSETTESTANVIGVIKVLDVMATASKTFAMTEEILPNFVESASNILDKNWQGVNDSYIHTMSSQYLKSVEGLVKYIKVKNTNNVATPNINFEVCSGSDCNLKVFGINVTLHNGTKVVKTVGLKNLIHKLPNNYQNSEQLSDKIIVVTQEEESTSPFKITLDFPNKPPGHRKPLCVYWDTEKEDWSEEGCTVKSSINGSTLCECNHLTAFSILMGKGNTPDPTLDIITYTGLAVSICSLIIFLIIEYLVWSALIKSNLSHFRHTAMVNIASFRLLADCSFLASIYPEILTDEWCLILTICKHVFYLAMFSWMLCLSVMLVHQIIFVFSPLRKRVFMFFSSIVGYVCPILIVGTSYLFCKYTKTKYYEPDKCWLVYDGPLQGSMYAFLLPVGTITLTNLFSMVVVILTLMKTAVPGGSQKQDKETAKSIFKVVLYLTPVFGITWAFGFLLRVLNEDHPAYLFANYTFTILNTFQGLFILITGCFTETKVREELITLITVGLPRREMTSSHNGHAHHHGFVSTLSAKKRFTARI</sequence>
<dbReference type="Pfam" id="PF00002">
    <property type="entry name" value="7tm_2"/>
    <property type="match status" value="1"/>
</dbReference>
<evidence type="ECO:0000256" key="3">
    <source>
        <dbReference type="ARBA" id="ARBA00022692"/>
    </source>
</evidence>
<evidence type="ECO:0000256" key="5">
    <source>
        <dbReference type="ARBA" id="ARBA00023136"/>
    </source>
</evidence>
<proteinExistence type="inferred from homology"/>
<dbReference type="PANTHER" id="PTHR45813:SF2">
    <property type="entry name" value="ADHESION G-PROTEIN COUPLED RECEPTOR F3"/>
    <property type="match status" value="1"/>
</dbReference>
<dbReference type="AlphaFoldDB" id="A0AAV6RY25"/>
<comment type="caution">
    <text evidence="11">The sequence shown here is derived from an EMBL/GenBank/DDBJ whole genome shotgun (WGS) entry which is preliminary data.</text>
</comment>
<dbReference type="Pfam" id="PF01825">
    <property type="entry name" value="GPS"/>
    <property type="match status" value="1"/>
</dbReference>
<evidence type="ECO:0000256" key="8">
    <source>
        <dbReference type="SAM" id="Phobius"/>
    </source>
</evidence>
<dbReference type="PROSITE" id="PS50221">
    <property type="entry name" value="GAIN_B"/>
    <property type="match status" value="1"/>
</dbReference>
<dbReference type="InterPro" id="IPR051587">
    <property type="entry name" value="Adhesion_GPCR"/>
</dbReference>
<name>A0AAV6RY25_SOLSE</name>
<comment type="subcellular location">
    <subcellularLocation>
        <location evidence="1">Membrane</location>
        <topology evidence="1">Multi-pass membrane protein</topology>
    </subcellularLocation>
</comment>
<evidence type="ECO:0000256" key="4">
    <source>
        <dbReference type="ARBA" id="ARBA00022989"/>
    </source>
</evidence>
<feature type="transmembrane region" description="Helical" evidence="8">
    <location>
        <begin position="536"/>
        <end position="558"/>
    </location>
</feature>
<reference evidence="11 12" key="1">
    <citation type="journal article" date="2021" name="Sci. Rep.">
        <title>Chromosome anchoring in Senegalese sole (Solea senegalensis) reveals sex-associated markers and genome rearrangements in flatfish.</title>
        <authorList>
            <person name="Guerrero-Cozar I."/>
            <person name="Gomez-Garrido J."/>
            <person name="Berbel C."/>
            <person name="Martinez-Blanch J.F."/>
            <person name="Alioto T."/>
            <person name="Claros M.G."/>
            <person name="Gagnaire P.A."/>
            <person name="Manchado M."/>
        </authorList>
    </citation>
    <scope>NUCLEOTIDE SEQUENCE [LARGE SCALE GENOMIC DNA]</scope>
    <source>
        <strain evidence="11">Sse05_10M</strain>
    </source>
</reference>
<evidence type="ECO:0000259" key="9">
    <source>
        <dbReference type="PROSITE" id="PS50221"/>
    </source>
</evidence>
<comment type="similarity">
    <text evidence="2">Belongs to the G-protein coupled receptor 2 family. Adhesion G-protein coupled receptor (ADGR) subfamily.</text>
</comment>
<keyword evidence="3 8" id="KW-0812">Transmembrane</keyword>
<evidence type="ECO:0000313" key="12">
    <source>
        <dbReference type="Proteomes" id="UP000693946"/>
    </source>
</evidence>
<dbReference type="PROSITE" id="PS50261">
    <property type="entry name" value="G_PROTEIN_RECEP_F2_4"/>
    <property type="match status" value="1"/>
</dbReference>
<dbReference type="GO" id="GO:0007189">
    <property type="term" value="P:adenylate cyclase-activating G protein-coupled receptor signaling pathway"/>
    <property type="evidence" value="ECO:0007669"/>
    <property type="project" value="TreeGrafter"/>
</dbReference>
<feature type="transmembrane region" description="Helical" evidence="8">
    <location>
        <begin position="659"/>
        <end position="680"/>
    </location>
</feature>
<feature type="transmembrane region" description="Helical" evidence="8">
    <location>
        <begin position="12"/>
        <end position="33"/>
    </location>
</feature>
<feature type="transmembrane region" description="Helical" evidence="8">
    <location>
        <begin position="457"/>
        <end position="484"/>
    </location>
</feature>
<dbReference type="InterPro" id="IPR000832">
    <property type="entry name" value="GPCR_2_secretin-like"/>
</dbReference>
<dbReference type="EMBL" id="JAGKHQ010000009">
    <property type="protein sequence ID" value="KAG7509563.1"/>
    <property type="molecule type" value="Genomic_DNA"/>
</dbReference>
<accession>A0AAV6RY25</accession>
<evidence type="ECO:0000256" key="2">
    <source>
        <dbReference type="ARBA" id="ARBA00007343"/>
    </source>
</evidence>
<evidence type="ECO:0000256" key="6">
    <source>
        <dbReference type="ARBA" id="ARBA00023157"/>
    </source>
</evidence>
<evidence type="ECO:0000256" key="7">
    <source>
        <dbReference type="ARBA" id="ARBA00023180"/>
    </source>
</evidence>
<dbReference type="Proteomes" id="UP000693946">
    <property type="component" value="Linkage Group LG17"/>
</dbReference>
<keyword evidence="6" id="KW-1015">Disulfide bond</keyword>
<evidence type="ECO:0000313" key="11">
    <source>
        <dbReference type="EMBL" id="KAG7509563.1"/>
    </source>
</evidence>
<feature type="transmembrane region" description="Helical" evidence="8">
    <location>
        <begin position="496"/>
        <end position="516"/>
    </location>
</feature>
<evidence type="ECO:0000259" key="10">
    <source>
        <dbReference type="PROSITE" id="PS50261"/>
    </source>
</evidence>